<dbReference type="AlphaFoldDB" id="A0A9E7ZPI9"/>
<dbReference type="EMBL" id="CP102774">
    <property type="protein sequence ID" value="UZF88628.1"/>
    <property type="molecule type" value="Genomic_DNA"/>
</dbReference>
<proteinExistence type="predicted"/>
<gene>
    <name evidence="1" type="ORF">NWE54_07510</name>
</gene>
<evidence type="ECO:0000313" key="1">
    <source>
        <dbReference type="EMBL" id="UZF88628.1"/>
    </source>
</evidence>
<reference evidence="1" key="1">
    <citation type="submission" date="2022-08" db="EMBL/GenBank/DDBJ databases">
        <title>Complete Genome Sequences of 2 Bosea sp. soil isolates.</title>
        <authorList>
            <person name="Alvarez Arevalo M."/>
            <person name="Sterndorff E.B."/>
            <person name="Faurdal D."/>
            <person name="Joergensen T.S."/>
            <person name="Weber T."/>
        </authorList>
    </citation>
    <scope>NUCLEOTIDE SEQUENCE</scope>
    <source>
        <strain evidence="1">NBC_00436</strain>
    </source>
</reference>
<name>A0A9E7ZPI9_9HYPH</name>
<sequence>MMKLPPLPKVPQSTIDTMREYSMRNPRPLLPCIDQTEDDVAAYYRAAEVGAVAVVRRGYGGMTTYFPGKITGKNPRAGRAYVDCPHGGGSAFYMKHGRNCFHPKGQTDLVVPNEEVLAWAAKHPHGSSAYTSIRGPEHGPTPSRE</sequence>
<protein>
    <submittedName>
        <fullName evidence="1">Uncharacterized protein</fullName>
    </submittedName>
</protein>
<accession>A0A9E7ZPI9</accession>
<organism evidence="1">
    <name type="scientific">Bosea sp. NBC_00436</name>
    <dbReference type="NCBI Taxonomy" id="2969620"/>
    <lineage>
        <taxon>Bacteria</taxon>
        <taxon>Pseudomonadati</taxon>
        <taxon>Pseudomonadota</taxon>
        <taxon>Alphaproteobacteria</taxon>
        <taxon>Hyphomicrobiales</taxon>
        <taxon>Boseaceae</taxon>
        <taxon>Bosea</taxon>
    </lineage>
</organism>